<evidence type="ECO:0000256" key="1">
    <source>
        <dbReference type="SAM" id="Phobius"/>
    </source>
</evidence>
<organism evidence="2 3">
    <name type="scientific">Lates japonicus</name>
    <name type="common">Japanese lates</name>
    <dbReference type="NCBI Taxonomy" id="270547"/>
    <lineage>
        <taxon>Eukaryota</taxon>
        <taxon>Metazoa</taxon>
        <taxon>Chordata</taxon>
        <taxon>Craniata</taxon>
        <taxon>Vertebrata</taxon>
        <taxon>Euteleostomi</taxon>
        <taxon>Actinopterygii</taxon>
        <taxon>Neopterygii</taxon>
        <taxon>Teleostei</taxon>
        <taxon>Neoteleostei</taxon>
        <taxon>Acanthomorphata</taxon>
        <taxon>Carangaria</taxon>
        <taxon>Carangaria incertae sedis</taxon>
        <taxon>Centropomidae</taxon>
        <taxon>Lates</taxon>
    </lineage>
</organism>
<dbReference type="EMBL" id="BRZM01000008">
    <property type="protein sequence ID" value="GLD49858.1"/>
    <property type="molecule type" value="Genomic_DNA"/>
</dbReference>
<protein>
    <submittedName>
        <fullName evidence="2">Uncharacterized protein</fullName>
    </submittedName>
</protein>
<evidence type="ECO:0000313" key="3">
    <source>
        <dbReference type="Proteomes" id="UP001279410"/>
    </source>
</evidence>
<proteinExistence type="predicted"/>
<name>A0AAD3M8W4_LATJO</name>
<keyword evidence="3" id="KW-1185">Reference proteome</keyword>
<keyword evidence="1" id="KW-1133">Transmembrane helix</keyword>
<sequence>MIQNQLYIILALGLAALITVVLIRWKKTKGNKTQMDGNMTDPEHGVSYASISYTKKTKSKAQCDDGEGGSDLSSTVKALLFLLEPIDPSNLYATIK</sequence>
<dbReference type="AlphaFoldDB" id="A0AAD3M8W4"/>
<accession>A0AAD3M8W4</accession>
<evidence type="ECO:0000313" key="2">
    <source>
        <dbReference type="EMBL" id="GLD49858.1"/>
    </source>
</evidence>
<keyword evidence="1" id="KW-0472">Membrane</keyword>
<reference evidence="2" key="1">
    <citation type="submission" date="2022-08" db="EMBL/GenBank/DDBJ databases">
        <title>Genome sequencing of akame (Lates japonicus).</title>
        <authorList>
            <person name="Hashiguchi Y."/>
            <person name="Takahashi H."/>
        </authorList>
    </citation>
    <scope>NUCLEOTIDE SEQUENCE</scope>
    <source>
        <strain evidence="2">Kochi</strain>
    </source>
</reference>
<comment type="caution">
    <text evidence="2">The sequence shown here is derived from an EMBL/GenBank/DDBJ whole genome shotgun (WGS) entry which is preliminary data.</text>
</comment>
<keyword evidence="1" id="KW-0812">Transmembrane</keyword>
<gene>
    <name evidence="2" type="ORF">AKAME5_000342300</name>
</gene>
<feature type="transmembrane region" description="Helical" evidence="1">
    <location>
        <begin position="6"/>
        <end position="25"/>
    </location>
</feature>
<dbReference type="Proteomes" id="UP001279410">
    <property type="component" value="Unassembled WGS sequence"/>
</dbReference>